<gene>
    <name evidence="8" type="ORF">CFOLD11_36410</name>
</gene>
<dbReference type="Gene3D" id="2.70.70.10">
    <property type="entry name" value="Glucose Permease (Domain IIA)"/>
    <property type="match status" value="1"/>
</dbReference>
<dbReference type="InterPro" id="IPR050890">
    <property type="entry name" value="PTS_EIIA_component"/>
</dbReference>
<evidence type="ECO:0000256" key="6">
    <source>
        <dbReference type="ARBA" id="ARBA00022777"/>
    </source>
</evidence>
<dbReference type="Proteomes" id="UP001057868">
    <property type="component" value="Unassembled WGS sequence"/>
</dbReference>
<name>A0A9W5Y4Y9_9CLOT</name>
<evidence type="ECO:0000256" key="2">
    <source>
        <dbReference type="ARBA" id="ARBA00022448"/>
    </source>
</evidence>
<keyword evidence="6" id="KW-0418">Kinase</keyword>
<comment type="caution">
    <text evidence="8">The sequence shown here is derived from an EMBL/GenBank/DDBJ whole genome shotgun (WGS) entry which is preliminary data.</text>
</comment>
<organism evidence="8 9">
    <name type="scientific">Clostridium folliculivorans</name>
    <dbReference type="NCBI Taxonomy" id="2886038"/>
    <lineage>
        <taxon>Bacteria</taxon>
        <taxon>Bacillati</taxon>
        <taxon>Bacillota</taxon>
        <taxon>Clostridia</taxon>
        <taxon>Eubacteriales</taxon>
        <taxon>Clostridiaceae</taxon>
        <taxon>Clostridium</taxon>
    </lineage>
</organism>
<keyword evidence="2" id="KW-0813">Transport</keyword>
<dbReference type="GO" id="GO:0005737">
    <property type="term" value="C:cytoplasm"/>
    <property type="evidence" value="ECO:0007669"/>
    <property type="project" value="UniProtKB-SubCell"/>
</dbReference>
<reference evidence="8" key="1">
    <citation type="journal article" date="2023" name="Int. J. Syst. Evol. Microbiol.">
        <title>&lt;i&gt;Clostridium folliculivorans&lt;/i&gt; sp. nov., isolated from soil samples of an organic paddy in Japan.</title>
        <authorList>
            <person name="Tazawa J."/>
            <person name="Kobayashi H."/>
            <person name="Tanizawa Y."/>
            <person name="Uchino A."/>
            <person name="Tanaka F."/>
            <person name="Urashima Y."/>
            <person name="Miura S."/>
            <person name="Sakamoto M."/>
            <person name="Ohkuma M."/>
            <person name="Tohno M."/>
        </authorList>
    </citation>
    <scope>NUCLEOTIDE SEQUENCE</scope>
    <source>
        <strain evidence="8">D1-1</strain>
    </source>
</reference>
<evidence type="ECO:0000313" key="9">
    <source>
        <dbReference type="Proteomes" id="UP001057868"/>
    </source>
</evidence>
<feature type="domain" description="PTS EIIA type-1" evidence="7">
    <location>
        <begin position="30"/>
        <end position="134"/>
    </location>
</feature>
<keyword evidence="9" id="KW-1185">Reference proteome</keyword>
<dbReference type="PANTHER" id="PTHR45008">
    <property type="entry name" value="PTS SYSTEM GLUCOSE-SPECIFIC EIIA COMPONENT"/>
    <property type="match status" value="1"/>
</dbReference>
<proteinExistence type="predicted"/>
<protein>
    <submittedName>
        <fullName evidence="8">PTS glucose transporter subunit IIA</fullName>
    </submittedName>
</protein>
<comment type="subcellular location">
    <subcellularLocation>
        <location evidence="1">Cytoplasm</location>
    </subcellularLocation>
</comment>
<evidence type="ECO:0000256" key="4">
    <source>
        <dbReference type="ARBA" id="ARBA00022679"/>
    </source>
</evidence>
<dbReference type="AlphaFoldDB" id="A0A9W5Y4Y9"/>
<dbReference type="InterPro" id="IPR001127">
    <property type="entry name" value="PTS_EIIA_1_perm"/>
</dbReference>
<sequence>MLDFFKKTSSNCVIKAPVSGRCVALEDLKDGVFSEKMLGDGVAIDTTGDVVCAPCDGVITTVVPSKHAFAMKLKNGLEILVHIGLETVSLNGEGFTILAEANEKVKLGTPIIKIDRAFIESKGISLITPVIIVGEQQCDLNKCAIGEQVTTAESSIIECKLK</sequence>
<dbReference type="PROSITE" id="PS00371">
    <property type="entry name" value="PTS_EIIA_TYPE_1_HIS"/>
    <property type="match status" value="1"/>
</dbReference>
<keyword evidence="3 8" id="KW-0762">Sugar transport</keyword>
<dbReference type="PROSITE" id="PS51093">
    <property type="entry name" value="PTS_EIIA_TYPE_1"/>
    <property type="match status" value="1"/>
</dbReference>
<dbReference type="GO" id="GO:0009401">
    <property type="term" value="P:phosphoenolpyruvate-dependent sugar phosphotransferase system"/>
    <property type="evidence" value="ECO:0007669"/>
    <property type="project" value="UniProtKB-KW"/>
</dbReference>
<dbReference type="RefSeq" id="WP_261853705.1">
    <property type="nucleotide sequence ID" value="NZ_BQXY01000007.1"/>
</dbReference>
<evidence type="ECO:0000256" key="1">
    <source>
        <dbReference type="ARBA" id="ARBA00004496"/>
    </source>
</evidence>
<dbReference type="InterPro" id="IPR011055">
    <property type="entry name" value="Dup_hybrid_motif"/>
</dbReference>
<evidence type="ECO:0000256" key="3">
    <source>
        <dbReference type="ARBA" id="ARBA00022597"/>
    </source>
</evidence>
<dbReference type="GO" id="GO:0016301">
    <property type="term" value="F:kinase activity"/>
    <property type="evidence" value="ECO:0007669"/>
    <property type="project" value="UniProtKB-KW"/>
</dbReference>
<accession>A0A9W5Y4Y9</accession>
<evidence type="ECO:0000256" key="5">
    <source>
        <dbReference type="ARBA" id="ARBA00022683"/>
    </source>
</evidence>
<dbReference type="Pfam" id="PF00358">
    <property type="entry name" value="PTS_EIIA_1"/>
    <property type="match status" value="1"/>
</dbReference>
<keyword evidence="4" id="KW-0808">Transferase</keyword>
<dbReference type="SUPFAM" id="SSF51261">
    <property type="entry name" value="Duplicated hybrid motif"/>
    <property type="match status" value="1"/>
</dbReference>
<evidence type="ECO:0000259" key="7">
    <source>
        <dbReference type="PROSITE" id="PS51093"/>
    </source>
</evidence>
<keyword evidence="5" id="KW-0598">Phosphotransferase system</keyword>
<dbReference type="EMBL" id="BQXY01000007">
    <property type="protein sequence ID" value="GKU26814.1"/>
    <property type="molecule type" value="Genomic_DNA"/>
</dbReference>
<dbReference type="NCBIfam" id="TIGR00830">
    <property type="entry name" value="PTBA"/>
    <property type="match status" value="1"/>
</dbReference>
<dbReference type="FunFam" id="2.70.70.10:FF:000001">
    <property type="entry name" value="PTS system glucose-specific IIA component"/>
    <property type="match status" value="1"/>
</dbReference>
<dbReference type="PANTHER" id="PTHR45008:SF1">
    <property type="entry name" value="PTS SYSTEM GLUCOSE-SPECIFIC EIIA COMPONENT"/>
    <property type="match status" value="1"/>
</dbReference>
<evidence type="ECO:0000313" key="8">
    <source>
        <dbReference type="EMBL" id="GKU26814.1"/>
    </source>
</evidence>